<sequence>MNYIPFSEYKKAWIFRHRDLPVSAEDLEQIKPMTEKRSAEVWAQNVSRESTHYSYFCKDDWAGKGNTWTESASWQGAWDREDPSLPEELAAFIEWDDNTVVYFCYSSEHVIQTTWAVFKRSWKNFLFMDDGPLLIGRKRKEVAQFFENGQFKLGCRP</sequence>
<comment type="caution">
    <text evidence="1">The sequence shown here is derived from an EMBL/GenBank/DDBJ whole genome shotgun (WGS) entry which is preliminary data.</text>
</comment>
<organism evidence="1 2">
    <name type="scientific">Pontibacterium sinense</name>
    <dbReference type="NCBI Taxonomy" id="2781979"/>
    <lineage>
        <taxon>Bacteria</taxon>
        <taxon>Pseudomonadati</taxon>
        <taxon>Pseudomonadota</taxon>
        <taxon>Gammaproteobacteria</taxon>
        <taxon>Oceanospirillales</taxon>
        <taxon>Oceanospirillaceae</taxon>
        <taxon>Pontibacterium</taxon>
    </lineage>
</organism>
<protein>
    <submittedName>
        <fullName evidence="1">DUF2947 domain-containing protein</fullName>
    </submittedName>
</protein>
<dbReference type="EMBL" id="JADEYS010000008">
    <property type="protein sequence ID" value="MBE9397460.1"/>
    <property type="molecule type" value="Genomic_DNA"/>
</dbReference>
<evidence type="ECO:0000313" key="1">
    <source>
        <dbReference type="EMBL" id="MBE9397460.1"/>
    </source>
</evidence>
<evidence type="ECO:0000313" key="2">
    <source>
        <dbReference type="Proteomes" id="UP000640333"/>
    </source>
</evidence>
<keyword evidence="2" id="KW-1185">Reference proteome</keyword>
<dbReference type="Pfam" id="PF11163">
    <property type="entry name" value="DUF2947"/>
    <property type="match status" value="1"/>
</dbReference>
<dbReference type="RefSeq" id="WP_193953017.1">
    <property type="nucleotide sequence ID" value="NZ_JADEYS010000008.1"/>
</dbReference>
<reference evidence="1" key="1">
    <citation type="submission" date="2020-10" db="EMBL/GenBank/DDBJ databases">
        <title>Bacterium isolated from coastal waters sediment.</title>
        <authorList>
            <person name="Chen R.-J."/>
            <person name="Lu D.-C."/>
            <person name="Zhu K.-L."/>
            <person name="Du Z.-J."/>
        </authorList>
    </citation>
    <scope>NUCLEOTIDE SEQUENCE</scope>
    <source>
        <strain evidence="1">N1Y112</strain>
    </source>
</reference>
<gene>
    <name evidence="1" type="ORF">IOQ59_09335</name>
</gene>
<accession>A0A8J7K5T7</accession>
<dbReference type="Proteomes" id="UP000640333">
    <property type="component" value="Unassembled WGS sequence"/>
</dbReference>
<name>A0A8J7K5T7_9GAMM</name>
<dbReference type="AlphaFoldDB" id="A0A8J7K5T7"/>
<proteinExistence type="predicted"/>
<dbReference type="InterPro" id="IPR021334">
    <property type="entry name" value="DUF2947"/>
</dbReference>